<accession>B5RN84</accession>
<organism evidence="1 2">
    <name type="scientific">Borrelia duttonii (strain Ly)</name>
    <dbReference type="NCBI Taxonomy" id="412419"/>
    <lineage>
        <taxon>Bacteria</taxon>
        <taxon>Pseudomonadati</taxon>
        <taxon>Spirochaetota</taxon>
        <taxon>Spirochaetia</taxon>
        <taxon>Spirochaetales</taxon>
        <taxon>Borreliaceae</taxon>
        <taxon>Borrelia</taxon>
    </lineage>
</organism>
<reference evidence="1 2" key="1">
    <citation type="journal article" date="2008" name="PLoS Genet.">
        <title>The genome of Borrelia recurrentis, the agent of deadly louse-borne relapsing fever, is a degraded subset of tick-borne Borrelia duttonii.</title>
        <authorList>
            <person name="Lescot M."/>
            <person name="Audic S."/>
            <person name="Robert C."/>
            <person name="Nguyen T.T."/>
            <person name="Blanc G."/>
            <person name="Cutler S.J."/>
            <person name="Wincker P."/>
            <person name="Couloux A."/>
            <person name="Claverie J.-M."/>
            <person name="Raoult D."/>
            <person name="Drancourt M."/>
        </authorList>
    </citation>
    <scope>NUCLEOTIDE SEQUENCE [LARGE SCALE GENOMIC DNA]</scope>
    <source>
        <strain evidence="1 2">Ly</strain>
    </source>
</reference>
<evidence type="ECO:0008006" key="3">
    <source>
        <dbReference type="Google" id="ProtNLM"/>
    </source>
</evidence>
<protein>
    <recommendedName>
        <fullName evidence="3">Lipoprotein</fullName>
    </recommendedName>
</protein>
<keyword evidence="2" id="KW-1185">Reference proteome</keyword>
<dbReference type="PROSITE" id="PS51257">
    <property type="entry name" value="PROKAR_LIPOPROTEIN"/>
    <property type="match status" value="1"/>
</dbReference>
<gene>
    <name evidence="1" type="ordered locus">BDU_1019</name>
</gene>
<evidence type="ECO:0000313" key="1">
    <source>
        <dbReference type="EMBL" id="ACH93820.1"/>
    </source>
</evidence>
<evidence type="ECO:0000313" key="2">
    <source>
        <dbReference type="Proteomes" id="UP000000611"/>
    </source>
</evidence>
<proteinExistence type="predicted"/>
<keyword evidence="1" id="KW-0614">Plasmid</keyword>
<dbReference type="RefSeq" id="WP_012539363.1">
    <property type="nucleotide sequence ID" value="NC_011247.1"/>
</dbReference>
<dbReference type="HOGENOM" id="CLU_2178745_0_0_12"/>
<sequence length="109" mass="12438">MKRKVFIIFILITLINLLLIACGQNGKKPVDPVDNAKVPLKTPVDPVKVQRKSEEEERQERIADIKKNGIPSAVIEMLKDFRKDVGVDKGDFDRYYRSGYIFEGINGVF</sequence>
<dbReference type="Proteomes" id="UP000000611">
    <property type="component" value="Plasmid pl165"/>
</dbReference>
<dbReference type="EMBL" id="CP000979">
    <property type="protein sequence ID" value="ACH93820.1"/>
    <property type="molecule type" value="Genomic_DNA"/>
</dbReference>
<dbReference type="KEGG" id="bdu:BDU_1019"/>
<geneLocation type="plasmid" evidence="1 2">
    <name>pl165</name>
</geneLocation>
<dbReference type="AlphaFoldDB" id="B5RN84"/>
<name>B5RN84_BORDL</name>